<evidence type="ECO:0000313" key="2">
    <source>
        <dbReference type="Proteomes" id="UP000003477"/>
    </source>
</evidence>
<organism evidence="1 2">
    <name type="scientific">Crocosphaera watsonii WH 0003</name>
    <dbReference type="NCBI Taxonomy" id="423471"/>
    <lineage>
        <taxon>Bacteria</taxon>
        <taxon>Bacillati</taxon>
        <taxon>Cyanobacteriota</taxon>
        <taxon>Cyanophyceae</taxon>
        <taxon>Oscillatoriophycideae</taxon>
        <taxon>Chroococcales</taxon>
        <taxon>Aphanothecaceae</taxon>
        <taxon>Crocosphaera</taxon>
    </lineage>
</organism>
<proteinExistence type="predicted"/>
<dbReference type="RefSeq" id="WP_007313003.1">
    <property type="nucleotide sequence ID" value="NZ_AESD01000805.1"/>
</dbReference>
<evidence type="ECO:0000313" key="1">
    <source>
        <dbReference type="EMBL" id="EHJ10009.1"/>
    </source>
</evidence>
<dbReference type="Proteomes" id="UP000003477">
    <property type="component" value="Unassembled WGS sequence"/>
</dbReference>
<accession>G5JCS6</accession>
<protein>
    <submittedName>
        <fullName evidence="1">Uncharacterized protein</fullName>
    </submittedName>
</protein>
<comment type="caution">
    <text evidence="1">The sequence shown here is derived from an EMBL/GenBank/DDBJ whole genome shotgun (WGS) entry which is preliminary data.</text>
</comment>
<dbReference type="EMBL" id="AESD01000805">
    <property type="protein sequence ID" value="EHJ10009.1"/>
    <property type="molecule type" value="Genomic_DNA"/>
</dbReference>
<gene>
    <name evidence="1" type="ORF">CWATWH0003_5226</name>
</gene>
<dbReference type="AlphaFoldDB" id="G5JCS6"/>
<dbReference type="GeneID" id="88768550"/>
<sequence length="153" mass="16389">MAEVDQTLFQEISGIGTGQEVSFEFAHRGRVGTDVINFSITDLGIDNLFGTGDDTVLFSKNYSADTSGWVFNTNAGEDPIITLGNDLRFAYFGVSTGSGDSRVGNFLDAAYFSVDGGVDVPEPSQPLSILAIGIILGSGRLIKRKLTSNYMIF</sequence>
<dbReference type="PATRIC" id="fig|423471.3.peg.4883"/>
<reference evidence="1 2" key="1">
    <citation type="journal article" date="2011" name="Front. Microbiol.">
        <title>Two Strains of Crocosphaera watsonii with Highly Conserved Genomes are Distinguished by Strain-Specific Features.</title>
        <authorList>
            <person name="Bench S.R."/>
            <person name="Ilikchyan I.N."/>
            <person name="Tripp H.J."/>
            <person name="Zehr J.P."/>
        </authorList>
    </citation>
    <scope>NUCLEOTIDE SEQUENCE [LARGE SCALE GENOMIC DNA]</scope>
    <source>
        <strain evidence="1 2">WH 0003</strain>
    </source>
</reference>
<name>G5JCS6_CROWT</name>